<name>A0ABM0H155_SACKO</name>
<evidence type="ECO:0000256" key="6">
    <source>
        <dbReference type="SAM" id="Phobius"/>
    </source>
</evidence>
<dbReference type="InterPro" id="IPR051883">
    <property type="entry name" value="AQP11/12_channel"/>
</dbReference>
<accession>A0ABM0H155</accession>
<evidence type="ECO:0000313" key="8">
    <source>
        <dbReference type="RefSeq" id="XP_002741885.1"/>
    </source>
</evidence>
<evidence type="ECO:0000313" key="7">
    <source>
        <dbReference type="Proteomes" id="UP000694865"/>
    </source>
</evidence>
<reference evidence="8" key="1">
    <citation type="submission" date="2025-08" db="UniProtKB">
        <authorList>
            <consortium name="RefSeq"/>
        </authorList>
    </citation>
    <scope>IDENTIFICATION</scope>
    <source>
        <tissue evidence="8">Testes</tissue>
    </source>
</reference>
<evidence type="ECO:0000256" key="4">
    <source>
        <dbReference type="ARBA" id="ARBA00023136"/>
    </source>
</evidence>
<keyword evidence="2 6" id="KW-0812">Transmembrane</keyword>
<dbReference type="SUPFAM" id="SSF81338">
    <property type="entry name" value="Aquaporin-like"/>
    <property type="match status" value="1"/>
</dbReference>
<dbReference type="PANTHER" id="PTHR21191:SF16">
    <property type="entry name" value="AQUAPORIN"/>
    <property type="match status" value="1"/>
</dbReference>
<evidence type="ECO:0000256" key="1">
    <source>
        <dbReference type="ARBA" id="ARBA00004141"/>
    </source>
</evidence>
<feature type="transmembrane region" description="Helical" evidence="6">
    <location>
        <begin position="116"/>
        <end position="137"/>
    </location>
</feature>
<dbReference type="RefSeq" id="XP_002741885.1">
    <property type="nucleotide sequence ID" value="XM_002741839.2"/>
</dbReference>
<dbReference type="Proteomes" id="UP000694865">
    <property type="component" value="Unplaced"/>
</dbReference>
<protein>
    <submittedName>
        <fullName evidence="8">Aquaporin-12A-like</fullName>
    </submittedName>
</protein>
<feature type="transmembrane region" description="Helical" evidence="6">
    <location>
        <begin position="242"/>
        <end position="262"/>
    </location>
</feature>
<gene>
    <name evidence="8" type="primary">LOC100366732</name>
</gene>
<dbReference type="InterPro" id="IPR000425">
    <property type="entry name" value="MIP"/>
</dbReference>
<dbReference type="PANTHER" id="PTHR21191">
    <property type="entry name" value="AQUAPORIN"/>
    <property type="match status" value="1"/>
</dbReference>
<feature type="transmembrane region" description="Helical" evidence="6">
    <location>
        <begin position="195"/>
        <end position="215"/>
    </location>
</feature>
<feature type="compositionally biased region" description="Basic and acidic residues" evidence="5">
    <location>
        <begin position="290"/>
        <end position="300"/>
    </location>
</feature>
<evidence type="ECO:0000256" key="2">
    <source>
        <dbReference type="ARBA" id="ARBA00022692"/>
    </source>
</evidence>
<feature type="transmembrane region" description="Helical" evidence="6">
    <location>
        <begin position="76"/>
        <end position="96"/>
    </location>
</feature>
<proteinExistence type="predicted"/>
<evidence type="ECO:0000256" key="3">
    <source>
        <dbReference type="ARBA" id="ARBA00022989"/>
    </source>
</evidence>
<feature type="region of interest" description="Disordered" evidence="5">
    <location>
        <begin position="267"/>
        <end position="309"/>
    </location>
</feature>
<comment type="subcellular location">
    <subcellularLocation>
        <location evidence="1">Membrane</location>
        <topology evidence="1">Multi-pass membrane protein</topology>
    </subcellularLocation>
</comment>
<dbReference type="InterPro" id="IPR023271">
    <property type="entry name" value="Aquaporin-like"/>
</dbReference>
<dbReference type="Gene3D" id="1.20.1080.10">
    <property type="entry name" value="Glycerol uptake facilitator protein"/>
    <property type="match status" value="1"/>
</dbReference>
<dbReference type="Pfam" id="PF00230">
    <property type="entry name" value="MIP"/>
    <property type="match status" value="1"/>
</dbReference>
<dbReference type="GeneID" id="100366732"/>
<sequence>MEAVENMFEDLGIDWLYPLSVSLGHIAVVFIVCHILRLVNRKLLPKSVRPYVSEVICMYHLTACVFENGMVVAPRYGVSAFATLLFCCAIGFGLTFDGHGNPCSILNDFLQKRTSLLTTVCKTAFNVLGGFIALLHLKSIWSIGILEHHMEIIETQATQQCPSAMQTTMALGMMAEFSATMVIRFQAGFEFGGKNFAGIVFAILVVSFTLAGAQYTGMFLNPALATAFTFNCADHPVYEHLLVYWVAPYLATILVFFIVKYMKKTPKRRRGGGKSKQNGVPKQKVQKNGIVKEEGKSEGKGKKKARKRY</sequence>
<evidence type="ECO:0000256" key="5">
    <source>
        <dbReference type="SAM" id="MobiDB-lite"/>
    </source>
</evidence>
<keyword evidence="4 6" id="KW-0472">Membrane</keyword>
<keyword evidence="3 6" id="KW-1133">Transmembrane helix</keyword>
<feature type="transmembrane region" description="Helical" evidence="6">
    <location>
        <begin position="15"/>
        <end position="39"/>
    </location>
</feature>
<organism evidence="7 8">
    <name type="scientific">Saccoglossus kowalevskii</name>
    <name type="common">Acorn worm</name>
    <dbReference type="NCBI Taxonomy" id="10224"/>
    <lineage>
        <taxon>Eukaryota</taxon>
        <taxon>Metazoa</taxon>
        <taxon>Hemichordata</taxon>
        <taxon>Enteropneusta</taxon>
        <taxon>Harrimaniidae</taxon>
        <taxon>Saccoglossus</taxon>
    </lineage>
</organism>
<keyword evidence="7" id="KW-1185">Reference proteome</keyword>